<comment type="caution">
    <text evidence="7">The sequence shown here is derived from an EMBL/GenBank/DDBJ whole genome shotgun (WGS) entry which is preliminary data.</text>
</comment>
<dbReference type="GO" id="GO:0007166">
    <property type="term" value="P:cell surface receptor signaling pathway"/>
    <property type="evidence" value="ECO:0007669"/>
    <property type="project" value="InterPro"/>
</dbReference>
<dbReference type="Proteomes" id="UP000266188">
    <property type="component" value="Unassembled WGS sequence"/>
</dbReference>
<comment type="subcellular location">
    <subcellularLocation>
        <location evidence="1">Membrane</location>
        <topology evidence="1">Multi-pass membrane protein</topology>
    </subcellularLocation>
</comment>
<feature type="transmembrane region" description="Helical" evidence="5">
    <location>
        <begin position="246"/>
        <end position="263"/>
    </location>
</feature>
<evidence type="ECO:0000256" key="3">
    <source>
        <dbReference type="ARBA" id="ARBA00022989"/>
    </source>
</evidence>
<feature type="transmembrane region" description="Helical" evidence="5">
    <location>
        <begin position="38"/>
        <end position="60"/>
    </location>
</feature>
<gene>
    <name evidence="7" type="ORF">PHISCL_06132</name>
</gene>
<keyword evidence="3 5" id="KW-1133">Transmembrane helix</keyword>
<reference evidence="8" key="1">
    <citation type="submission" date="2017-02" db="EMBL/GenBank/DDBJ databases">
        <authorList>
            <person name="Tafer H."/>
            <person name="Lopandic K."/>
        </authorList>
    </citation>
    <scope>NUCLEOTIDE SEQUENCE [LARGE SCALE GENOMIC DNA]</scope>
    <source>
        <strain evidence="8">CBS 366.77</strain>
    </source>
</reference>
<dbReference type="GO" id="GO:0007189">
    <property type="term" value="P:adenylate cyclase-activating G protein-coupled receptor signaling pathway"/>
    <property type="evidence" value="ECO:0007669"/>
    <property type="project" value="TreeGrafter"/>
</dbReference>
<evidence type="ECO:0000313" key="8">
    <source>
        <dbReference type="Proteomes" id="UP000266188"/>
    </source>
</evidence>
<feature type="transmembrane region" description="Helical" evidence="5">
    <location>
        <begin position="283"/>
        <end position="305"/>
    </location>
</feature>
<dbReference type="Pfam" id="PF11970">
    <property type="entry name" value="GPR_Gpa2_C"/>
    <property type="match status" value="1"/>
</dbReference>
<dbReference type="STRING" id="2070753.A0A3A2ZEE2"/>
<keyword evidence="4 5" id="KW-0472">Membrane</keyword>
<dbReference type="AlphaFoldDB" id="A0A3A2ZEE2"/>
<dbReference type="SUPFAM" id="SSF81321">
    <property type="entry name" value="Family A G protein-coupled receptor-like"/>
    <property type="match status" value="1"/>
</dbReference>
<organism evidence="7 8">
    <name type="scientific">Aspergillus sclerotialis</name>
    <dbReference type="NCBI Taxonomy" id="2070753"/>
    <lineage>
        <taxon>Eukaryota</taxon>
        <taxon>Fungi</taxon>
        <taxon>Dikarya</taxon>
        <taxon>Ascomycota</taxon>
        <taxon>Pezizomycotina</taxon>
        <taxon>Eurotiomycetes</taxon>
        <taxon>Eurotiomycetidae</taxon>
        <taxon>Eurotiales</taxon>
        <taxon>Aspergillaceae</taxon>
        <taxon>Aspergillus</taxon>
        <taxon>Aspergillus subgen. Polypaecilum</taxon>
    </lineage>
</organism>
<protein>
    <recommendedName>
        <fullName evidence="6">G-protein coupled receptors family 2 profile 2 domain-containing protein</fullName>
    </recommendedName>
</protein>
<feature type="transmembrane region" description="Helical" evidence="5">
    <location>
        <begin position="154"/>
        <end position="177"/>
    </location>
</feature>
<dbReference type="PROSITE" id="PS50261">
    <property type="entry name" value="G_PROTEIN_RECEP_F2_4"/>
    <property type="match status" value="1"/>
</dbReference>
<evidence type="ECO:0000259" key="6">
    <source>
        <dbReference type="PROSITE" id="PS50261"/>
    </source>
</evidence>
<dbReference type="InterPro" id="IPR023041">
    <property type="entry name" value="Glucose_rcpt_Git3-like_N"/>
</dbReference>
<name>A0A3A2ZEE2_9EURO</name>
<keyword evidence="2 5" id="KW-0812">Transmembrane</keyword>
<evidence type="ECO:0000256" key="1">
    <source>
        <dbReference type="ARBA" id="ARBA00004141"/>
    </source>
</evidence>
<dbReference type="GO" id="GO:0005886">
    <property type="term" value="C:plasma membrane"/>
    <property type="evidence" value="ECO:0007669"/>
    <property type="project" value="TreeGrafter"/>
</dbReference>
<evidence type="ECO:0000256" key="5">
    <source>
        <dbReference type="SAM" id="Phobius"/>
    </source>
</evidence>
<feature type="domain" description="G-protein coupled receptors family 2 profile 2" evidence="6">
    <location>
        <begin position="40"/>
        <end position="307"/>
    </location>
</feature>
<proteinExistence type="predicted"/>
<dbReference type="Pfam" id="PF11710">
    <property type="entry name" value="Git3"/>
    <property type="match status" value="1"/>
</dbReference>
<dbReference type="Gene3D" id="1.20.1070.10">
    <property type="entry name" value="Rhodopsin 7-helix transmembrane proteins"/>
    <property type="match status" value="1"/>
</dbReference>
<accession>A0A3A2ZEE2</accession>
<dbReference type="EMBL" id="MVGC01000222">
    <property type="protein sequence ID" value="RJE21528.1"/>
    <property type="molecule type" value="Genomic_DNA"/>
</dbReference>
<evidence type="ECO:0000313" key="7">
    <source>
        <dbReference type="EMBL" id="RJE21528.1"/>
    </source>
</evidence>
<evidence type="ECO:0000256" key="4">
    <source>
        <dbReference type="ARBA" id="ARBA00023136"/>
    </source>
</evidence>
<keyword evidence="8" id="KW-1185">Reference proteome</keyword>
<dbReference type="GO" id="GO:0004930">
    <property type="term" value="F:G protein-coupled receptor activity"/>
    <property type="evidence" value="ECO:0007669"/>
    <property type="project" value="TreeGrafter"/>
</dbReference>
<feature type="transmembrane region" description="Helical" evidence="5">
    <location>
        <begin position="205"/>
        <end position="226"/>
    </location>
</feature>
<feature type="transmembrane region" description="Helical" evidence="5">
    <location>
        <begin position="129"/>
        <end position="147"/>
    </location>
</feature>
<dbReference type="PANTHER" id="PTHR23112">
    <property type="entry name" value="G PROTEIN-COUPLED RECEPTOR 157-RELATED"/>
    <property type="match status" value="1"/>
</dbReference>
<dbReference type="OrthoDB" id="100006at2759"/>
<feature type="transmembrane region" description="Helical" evidence="5">
    <location>
        <begin position="81"/>
        <end position="103"/>
    </location>
</feature>
<dbReference type="InterPro" id="IPR022596">
    <property type="entry name" value="GPR1/2/3_C"/>
</dbReference>
<dbReference type="InterPro" id="IPR017981">
    <property type="entry name" value="GPCR_2-like_7TM"/>
</dbReference>
<dbReference type="PANTHER" id="PTHR23112:SF41">
    <property type="entry name" value="G-PROTEIN COUPLED RECEPTORS FAMILY 1 PROFILE DOMAIN-CONTAINING PROTEIN-RELATED"/>
    <property type="match status" value="1"/>
</dbReference>
<sequence>MTALIRVFRMIRSEDAHKTLTPRDSAHTETVNDVGGPIAMGTVGLCSFAATLSLLCFLTYRFIFWRRYYKRPLAENQYVLLIYNLLLADIQQAAAFMIAYHWAVQRKVTHPSAACVLQGWWIQVADPGSGLWVLAIAVHTAAVVLKGKQLPYRTFVFCIIGLWMFIILLGLIPVGMFGPEAFVISESGWCWISPDHLAERIWTHYLWIFIAELGSIVLYGIMFFYLRHRMKQAQILRQNREHLNRLNRVVVYMVIYPFVYLVLSLPLAAGRMFTATNPPLSKVYFSVAGSLMAFSGFVDSAVYTLTRRQMVLEADTQRSDRIYAYANSMYQTHISTTQAKESKKGFRVGSRLRRGLGTTHGTVDDDREGSTEDIMRKEDLELNDMGRGVYQETTIEISHEPIESVENYQHDTHTGISH</sequence>
<evidence type="ECO:0000256" key="2">
    <source>
        <dbReference type="ARBA" id="ARBA00022692"/>
    </source>
</evidence>